<gene>
    <name evidence="2" type="ORF">Agabi119p4_5791</name>
</gene>
<evidence type="ECO:0000313" key="3">
    <source>
        <dbReference type="Proteomes" id="UP000629468"/>
    </source>
</evidence>
<dbReference type="Pfam" id="PF14223">
    <property type="entry name" value="Retrotran_gag_2"/>
    <property type="match status" value="1"/>
</dbReference>
<protein>
    <submittedName>
        <fullName evidence="2">Uncharacterized protein</fullName>
    </submittedName>
</protein>
<feature type="compositionally biased region" description="Basic and acidic residues" evidence="1">
    <location>
        <begin position="224"/>
        <end position="235"/>
    </location>
</feature>
<accession>A0A8H7KGW0</accession>
<dbReference type="AlphaFoldDB" id="A0A8H7KGW0"/>
<evidence type="ECO:0000313" key="2">
    <source>
        <dbReference type="EMBL" id="KAF7773624.1"/>
    </source>
</evidence>
<proteinExistence type="predicted"/>
<feature type="region of interest" description="Disordered" evidence="1">
    <location>
        <begin position="224"/>
        <end position="289"/>
    </location>
</feature>
<comment type="caution">
    <text evidence="2">The sequence shown here is derived from an EMBL/GenBank/DDBJ whole genome shotgun (WGS) entry which is preliminary data.</text>
</comment>
<sequence length="311" mass="34750">MASGSPTFVKLNEENYSTWQKAPSTSSPVTQAEADALDAFEARLDKAAGWLYLMVEQEQRIHFQGIQDSPVKMWEALEAVHRQKRAGMRFNAYDDLFSIRKLEESLQSLINRVESSKRKIKELRPSSFTLEQLDDELASMALIRALPDEFSGFTSSLLLMDKLDKTTVHQAFVTEDLQRRKRAQDASGSSQALAACSGSQFATKTCDFCGREGHKFTECKTFERAKSRAQEDAQKPRTPYKRANKAQEESGSSSSTQTPEKAQRVTEFAGNASTPYPSPSPSPSTPLQLDADFHWLADTGATSHMTPHRHC</sequence>
<reference evidence="2 3" key="1">
    <citation type="journal article" name="Sci. Rep.">
        <title>Telomere-to-telomere assembled and centromere annotated genomes of the two main subspecies of the button mushroom Agaricus bisporus reveal especially polymorphic chromosome ends.</title>
        <authorList>
            <person name="Sonnenberg A.S.M."/>
            <person name="Sedaghat-Telgerd N."/>
            <person name="Lavrijssen B."/>
            <person name="Ohm R.A."/>
            <person name="Hendrickx P.M."/>
            <person name="Scholtmeijer K."/>
            <person name="Baars J.J.P."/>
            <person name="van Peer A."/>
        </authorList>
    </citation>
    <scope>NUCLEOTIDE SEQUENCE [LARGE SCALE GENOMIC DNA]</scope>
    <source>
        <strain evidence="2 3">H119_p4</strain>
    </source>
</reference>
<evidence type="ECO:0000256" key="1">
    <source>
        <dbReference type="SAM" id="MobiDB-lite"/>
    </source>
</evidence>
<dbReference type="EMBL" id="JABXXO010000007">
    <property type="protein sequence ID" value="KAF7773624.1"/>
    <property type="molecule type" value="Genomic_DNA"/>
</dbReference>
<organism evidence="2 3">
    <name type="scientific">Agaricus bisporus var. burnettii</name>
    <dbReference type="NCBI Taxonomy" id="192524"/>
    <lineage>
        <taxon>Eukaryota</taxon>
        <taxon>Fungi</taxon>
        <taxon>Dikarya</taxon>
        <taxon>Basidiomycota</taxon>
        <taxon>Agaricomycotina</taxon>
        <taxon>Agaricomycetes</taxon>
        <taxon>Agaricomycetidae</taxon>
        <taxon>Agaricales</taxon>
        <taxon>Agaricineae</taxon>
        <taxon>Agaricaceae</taxon>
        <taxon>Agaricus</taxon>
    </lineage>
</organism>
<name>A0A8H7KGW0_AGABI</name>
<dbReference type="Proteomes" id="UP000629468">
    <property type="component" value="Unassembled WGS sequence"/>
</dbReference>